<dbReference type="Proteomes" id="UP000886335">
    <property type="component" value="Unassembled WGS sequence"/>
</dbReference>
<feature type="domain" description="Bacterial repeat" evidence="1">
    <location>
        <begin position="66"/>
        <end position="125"/>
    </location>
</feature>
<dbReference type="InterPro" id="IPR044060">
    <property type="entry name" value="Bacterial_rp_domain"/>
</dbReference>
<organism evidence="2">
    <name type="scientific">Prosthecochloris aestuarii</name>
    <dbReference type="NCBI Taxonomy" id="1102"/>
    <lineage>
        <taxon>Bacteria</taxon>
        <taxon>Pseudomonadati</taxon>
        <taxon>Chlorobiota</taxon>
        <taxon>Chlorobiia</taxon>
        <taxon>Chlorobiales</taxon>
        <taxon>Chlorobiaceae</taxon>
        <taxon>Prosthecochloris</taxon>
    </lineage>
</organism>
<protein>
    <recommendedName>
        <fullName evidence="1">Bacterial repeat domain-containing protein</fullName>
    </recommendedName>
</protein>
<proteinExistence type="predicted"/>
<comment type="caution">
    <text evidence="2">The sequence shown here is derived from an EMBL/GenBank/DDBJ whole genome shotgun (WGS) entry which is preliminary data.</text>
</comment>
<evidence type="ECO:0000259" key="1">
    <source>
        <dbReference type="Pfam" id="PF18998"/>
    </source>
</evidence>
<dbReference type="EMBL" id="DSBW01000001">
    <property type="protein sequence ID" value="HED30088.1"/>
    <property type="molecule type" value="Genomic_DNA"/>
</dbReference>
<accession>A0A831SRX3</accession>
<dbReference type="AlphaFoldDB" id="A0A831SRX3"/>
<name>A0A831SRX3_PROAE</name>
<evidence type="ECO:0000313" key="2">
    <source>
        <dbReference type="EMBL" id="HED30088.1"/>
    </source>
</evidence>
<reference evidence="2" key="1">
    <citation type="journal article" date="2020" name="mSystems">
        <title>Genome- and Community-Level Interaction Insights into Carbon Utilization and Element Cycling Functions of Hydrothermarchaeota in Hydrothermal Sediment.</title>
        <authorList>
            <person name="Zhou Z."/>
            <person name="Liu Y."/>
            <person name="Xu W."/>
            <person name="Pan J."/>
            <person name="Luo Z.H."/>
            <person name="Li M."/>
        </authorList>
    </citation>
    <scope>NUCLEOTIDE SEQUENCE [LARGE SCALE GENOMIC DNA]</scope>
    <source>
        <strain evidence="2">SpSt-1181</strain>
    </source>
</reference>
<sequence length="306" mass="33117">MEKSTSKALAWIGAITAFLTALAAFMPLIMRLLPDASPPPRNSSPDNSLDPANGRSYHLEVINGEGSGRYKPGAVLTIEAAPPRPAMEFTGWSVPEGIDIDDPETPVTTLRMPEHDLSIAARFTRQFHSVSLTPALTEPWRSGTISRNGSVSGPGIGMGDTSDGTSLRAFITFDLDILPPGAGIHQASLVMRHSGTNGDLSRDDIGNFFSHFIVERISTGPSLGPGDYSKAGESAGQYPTQLIKNNWHTKQPVDVTAAVQRALQSGRQSVTFRLRFLAERDNDSQGDAIYLDTRGDRLRLELEYAQ</sequence>
<dbReference type="Pfam" id="PF18998">
    <property type="entry name" value="Flg_new_2"/>
    <property type="match status" value="1"/>
</dbReference>
<gene>
    <name evidence="2" type="ORF">ENN50_00010</name>
</gene>